<accession>B9TF92</accession>
<dbReference type="InParanoid" id="B9TF92"/>
<reference evidence="2" key="1">
    <citation type="journal article" date="2010" name="Nat. Biotechnol.">
        <title>Draft genome sequence of the oilseed species Ricinus communis.</title>
        <authorList>
            <person name="Chan A.P."/>
            <person name="Crabtree J."/>
            <person name="Zhao Q."/>
            <person name="Lorenzi H."/>
            <person name="Orvis J."/>
            <person name="Puiu D."/>
            <person name="Melake-Berhan A."/>
            <person name="Jones K.M."/>
            <person name="Redman J."/>
            <person name="Chen G."/>
            <person name="Cahoon E.B."/>
            <person name="Gedil M."/>
            <person name="Stanke M."/>
            <person name="Haas B.J."/>
            <person name="Wortman J.R."/>
            <person name="Fraser-Liggett C.M."/>
            <person name="Ravel J."/>
            <person name="Rabinowicz P.D."/>
        </authorList>
    </citation>
    <scope>NUCLEOTIDE SEQUENCE [LARGE SCALE GENOMIC DNA]</scope>
    <source>
        <strain evidence="2">cv. Hale</strain>
    </source>
</reference>
<feature type="non-terminal residue" evidence="1">
    <location>
        <position position="255"/>
    </location>
</feature>
<sequence>MPIRTRAPPSRTSAPGCWWRRARRGRRRRWKRDRWLTGTRGFPFSTGLWTMAQDTRARPGIAEYRRHGAAPSSLGMVRDGRLRARQALHDAERFHLAHQLGDRARFHLAHGLAAVDLRGDLGNAHAIGDLLVHEARGHVLHHLALARREQGPAVARGLERAVGVEPPGIGIERGGHGVEHVLVAKGLGEEVDGAGLHGAHGHRDVAMAGHEDDRHVRPACLAQGLLECEAALAAQAHVEHQARGPGRARRRLELL</sequence>
<organism evidence="1 2">
    <name type="scientific">Ricinus communis</name>
    <name type="common">Castor bean</name>
    <dbReference type="NCBI Taxonomy" id="3988"/>
    <lineage>
        <taxon>Eukaryota</taxon>
        <taxon>Viridiplantae</taxon>
        <taxon>Streptophyta</taxon>
        <taxon>Embryophyta</taxon>
        <taxon>Tracheophyta</taxon>
        <taxon>Spermatophyta</taxon>
        <taxon>Magnoliopsida</taxon>
        <taxon>eudicotyledons</taxon>
        <taxon>Gunneridae</taxon>
        <taxon>Pentapetalae</taxon>
        <taxon>rosids</taxon>
        <taxon>fabids</taxon>
        <taxon>Malpighiales</taxon>
        <taxon>Euphorbiaceae</taxon>
        <taxon>Acalyphoideae</taxon>
        <taxon>Acalypheae</taxon>
        <taxon>Ricinus</taxon>
    </lineage>
</organism>
<name>B9TF92_RICCO</name>
<protein>
    <submittedName>
        <fullName evidence="1">Uncharacterized protein</fullName>
    </submittedName>
</protein>
<gene>
    <name evidence="1" type="ORF">RCOM_1788160</name>
</gene>
<evidence type="ECO:0000313" key="2">
    <source>
        <dbReference type="Proteomes" id="UP000008311"/>
    </source>
</evidence>
<proteinExistence type="predicted"/>
<evidence type="ECO:0000313" key="1">
    <source>
        <dbReference type="EMBL" id="EEF25473.1"/>
    </source>
</evidence>
<dbReference type="Proteomes" id="UP000008311">
    <property type="component" value="Unassembled WGS sequence"/>
</dbReference>
<dbReference type="AlphaFoldDB" id="B9TF92"/>
<keyword evidence="2" id="KW-1185">Reference proteome</keyword>
<dbReference type="EMBL" id="EQ979623">
    <property type="protein sequence ID" value="EEF25473.1"/>
    <property type="molecule type" value="Genomic_DNA"/>
</dbReference>